<comment type="pathway">
    <text evidence="1 5">Protein modification; protein lipoylation via endogenous pathway; protein N(6)-(lipoyl)lysine from octanoyl-[acyl-carrier-protein]: step 1/2.</text>
</comment>
<keyword evidence="2 5" id="KW-0808">Transferase</keyword>
<evidence type="ECO:0000259" key="6">
    <source>
        <dbReference type="PROSITE" id="PS51733"/>
    </source>
</evidence>
<comment type="catalytic activity">
    <reaction evidence="5">
        <text>octanoyl-[ACP] + L-lysyl-[protein] = N(6)-octanoyl-L-lysyl-[protein] + holo-[ACP] + H(+)</text>
        <dbReference type="Rhea" id="RHEA:17665"/>
        <dbReference type="Rhea" id="RHEA-COMP:9636"/>
        <dbReference type="Rhea" id="RHEA-COMP:9685"/>
        <dbReference type="Rhea" id="RHEA-COMP:9752"/>
        <dbReference type="Rhea" id="RHEA-COMP:9928"/>
        <dbReference type="ChEBI" id="CHEBI:15378"/>
        <dbReference type="ChEBI" id="CHEBI:29969"/>
        <dbReference type="ChEBI" id="CHEBI:64479"/>
        <dbReference type="ChEBI" id="CHEBI:78463"/>
        <dbReference type="ChEBI" id="CHEBI:78809"/>
        <dbReference type="EC" id="2.3.1.181"/>
    </reaction>
</comment>
<comment type="subcellular location">
    <subcellularLocation>
        <location evidence="5">Cytoplasm</location>
    </subcellularLocation>
</comment>
<evidence type="ECO:0000256" key="5">
    <source>
        <dbReference type="HAMAP-Rule" id="MF_00013"/>
    </source>
</evidence>
<evidence type="ECO:0000313" key="7">
    <source>
        <dbReference type="EMBL" id="OYO12694.1"/>
    </source>
</evidence>
<name>A0A255GI91_9ACTN</name>
<dbReference type="GO" id="GO:0009249">
    <property type="term" value="P:protein lipoylation"/>
    <property type="evidence" value="ECO:0007669"/>
    <property type="project" value="InterPro"/>
</dbReference>
<dbReference type="InterPro" id="IPR000544">
    <property type="entry name" value="Octanoyltransferase"/>
</dbReference>
<comment type="caution">
    <text evidence="5">Lacks conserved residue(s) required for the propagation of feature annotation.</text>
</comment>
<evidence type="ECO:0000256" key="1">
    <source>
        <dbReference type="ARBA" id="ARBA00004821"/>
    </source>
</evidence>
<dbReference type="Pfam" id="PF21948">
    <property type="entry name" value="LplA-B_cat"/>
    <property type="match status" value="1"/>
</dbReference>
<organism evidence="7 8">
    <name type="scientific">Enemella evansiae</name>
    <dbReference type="NCBI Taxonomy" id="2016499"/>
    <lineage>
        <taxon>Bacteria</taxon>
        <taxon>Bacillati</taxon>
        <taxon>Actinomycetota</taxon>
        <taxon>Actinomycetes</taxon>
        <taxon>Propionibacteriales</taxon>
        <taxon>Propionibacteriaceae</taxon>
        <taxon>Enemella</taxon>
    </lineage>
</organism>
<dbReference type="Proteomes" id="UP000215896">
    <property type="component" value="Unassembled WGS sequence"/>
</dbReference>
<reference evidence="7 8" key="1">
    <citation type="submission" date="2017-07" db="EMBL/GenBank/DDBJ databases">
        <title>Draft whole genome sequences of clinical Proprionibacteriaceae strains.</title>
        <authorList>
            <person name="Bernier A.-M."/>
            <person name="Bernard K."/>
            <person name="Domingo M.-C."/>
        </authorList>
    </citation>
    <scope>NUCLEOTIDE SEQUENCE [LARGE SCALE GENOMIC DNA]</scope>
    <source>
        <strain evidence="7 8">NML 030167</strain>
    </source>
</reference>
<dbReference type="SUPFAM" id="SSF55681">
    <property type="entry name" value="Class II aaRS and biotin synthetases"/>
    <property type="match status" value="1"/>
</dbReference>
<keyword evidence="5" id="KW-0963">Cytoplasm</keyword>
<dbReference type="HAMAP" id="MF_00013">
    <property type="entry name" value="LipB"/>
    <property type="match status" value="1"/>
</dbReference>
<dbReference type="InterPro" id="IPR004143">
    <property type="entry name" value="BPL_LPL_catalytic"/>
</dbReference>
<comment type="function">
    <text evidence="4 5">Catalyzes the transfer of endogenously produced octanoic acid from octanoyl-acyl-carrier-protein onto the lipoyl domains of lipoate-dependent enzymes. Lipoyl-ACP can also act as a substrate although octanoyl-ACP is likely to be the physiological substrate.</text>
</comment>
<feature type="site" description="Lowers pKa of active site Cys" evidence="5">
    <location>
        <position position="160"/>
    </location>
</feature>
<dbReference type="OrthoDB" id="9787061at2"/>
<dbReference type="PANTHER" id="PTHR10993:SF7">
    <property type="entry name" value="LIPOYLTRANSFERASE 2, MITOCHONDRIAL-RELATED"/>
    <property type="match status" value="1"/>
</dbReference>
<dbReference type="GO" id="GO:0016874">
    <property type="term" value="F:ligase activity"/>
    <property type="evidence" value="ECO:0007669"/>
    <property type="project" value="UniProtKB-KW"/>
</dbReference>
<dbReference type="GO" id="GO:0005737">
    <property type="term" value="C:cytoplasm"/>
    <property type="evidence" value="ECO:0007669"/>
    <property type="project" value="UniProtKB-SubCell"/>
</dbReference>
<keyword evidence="3 5" id="KW-0012">Acyltransferase</keyword>
<keyword evidence="8" id="KW-1185">Reference proteome</keyword>
<comment type="similarity">
    <text evidence="5">Belongs to the LipB family.</text>
</comment>
<dbReference type="NCBIfam" id="NF010925">
    <property type="entry name" value="PRK14345.1"/>
    <property type="match status" value="1"/>
</dbReference>
<dbReference type="InterPro" id="IPR020605">
    <property type="entry name" value="Octanoyltransferase_CS"/>
</dbReference>
<dbReference type="InterPro" id="IPR045864">
    <property type="entry name" value="aa-tRNA-synth_II/BPL/LPL"/>
</dbReference>
<dbReference type="Gene3D" id="3.30.930.10">
    <property type="entry name" value="Bira Bifunctional Protein, Domain 2"/>
    <property type="match status" value="1"/>
</dbReference>
<keyword evidence="7" id="KW-0436">Ligase</keyword>
<feature type="domain" description="BPL/LPL catalytic" evidence="6">
    <location>
        <begin position="53"/>
        <end position="233"/>
    </location>
</feature>
<proteinExistence type="inferred from homology"/>
<dbReference type="EC" id="2.3.1.181" evidence="5"/>
<feature type="active site" description="Acyl-thioester intermediate" evidence="5">
    <location>
        <position position="194"/>
    </location>
</feature>
<gene>
    <name evidence="5" type="primary">lipB</name>
    <name evidence="7" type="ORF">CGZ94_12330</name>
</gene>
<accession>A0A255GI91</accession>
<dbReference type="GO" id="GO:0033819">
    <property type="term" value="F:lipoyl(octanoyl) transferase activity"/>
    <property type="evidence" value="ECO:0007669"/>
    <property type="project" value="UniProtKB-EC"/>
</dbReference>
<evidence type="ECO:0000256" key="3">
    <source>
        <dbReference type="ARBA" id="ARBA00023315"/>
    </source>
</evidence>
<comment type="miscellaneous">
    <text evidence="5">In the reaction, the free carboxyl group of octanoic acid is attached via an amide linkage to the epsilon-amino group of a specific lysine residue of lipoyl domains of lipoate-dependent enzymes.</text>
</comment>
<feature type="binding site" evidence="5">
    <location>
        <begin position="176"/>
        <end position="178"/>
    </location>
    <ligand>
        <name>substrate</name>
    </ligand>
</feature>
<sequence>MHVQLFRSIRRSTTPVRCGRTLADMLDFQWLGHIDYTEAWDLQRTLHAQVSAGERGDVALLLEHPPVYTAGRRTQPEHRPVDGTPVVDVDRGGLITWHGPGQLVGYPIVKLPEDIGVVDYIRRVEEALIRYLASVGIETGRVAGRAGVWLAADERGEERKIGQIGVRVAHKTSMHGFALNVDPDMTWFDRIVPCGITDAGVTSMARELGDGWSGIEGVRRAADGITPFLAELLSWQDFERTPDIARATPTDQVQYGLTV</sequence>
<dbReference type="PROSITE" id="PS01313">
    <property type="entry name" value="LIPB"/>
    <property type="match status" value="1"/>
</dbReference>
<dbReference type="AlphaFoldDB" id="A0A255GI91"/>
<dbReference type="NCBIfam" id="TIGR00214">
    <property type="entry name" value="lipB"/>
    <property type="match status" value="1"/>
</dbReference>
<evidence type="ECO:0000256" key="4">
    <source>
        <dbReference type="ARBA" id="ARBA00024732"/>
    </source>
</evidence>
<dbReference type="PANTHER" id="PTHR10993">
    <property type="entry name" value="OCTANOYLTRANSFERASE"/>
    <property type="match status" value="1"/>
</dbReference>
<dbReference type="UniPathway" id="UPA00538">
    <property type="reaction ID" value="UER00592"/>
</dbReference>
<evidence type="ECO:0000313" key="8">
    <source>
        <dbReference type="Proteomes" id="UP000215896"/>
    </source>
</evidence>
<dbReference type="CDD" id="cd16444">
    <property type="entry name" value="LipB"/>
    <property type="match status" value="1"/>
</dbReference>
<evidence type="ECO:0000256" key="2">
    <source>
        <dbReference type="ARBA" id="ARBA00022679"/>
    </source>
</evidence>
<protein>
    <recommendedName>
        <fullName evidence="5">Octanoyltransferase</fullName>
        <ecNumber evidence="5">2.3.1.181</ecNumber>
    </recommendedName>
    <alternativeName>
        <fullName evidence="5">Lipoate-protein ligase B</fullName>
    </alternativeName>
    <alternativeName>
        <fullName evidence="5">Lipoyl/octanoyl transferase</fullName>
    </alternativeName>
    <alternativeName>
        <fullName evidence="5">Octanoyl-[acyl-carrier-protein]-protein N-octanoyltransferase</fullName>
    </alternativeName>
</protein>
<dbReference type="PROSITE" id="PS51733">
    <property type="entry name" value="BPL_LPL_CATALYTIC"/>
    <property type="match status" value="1"/>
</dbReference>
<dbReference type="EMBL" id="NMVO01000014">
    <property type="protein sequence ID" value="OYO12694.1"/>
    <property type="molecule type" value="Genomic_DNA"/>
</dbReference>
<comment type="caution">
    <text evidence="7">The sequence shown here is derived from an EMBL/GenBank/DDBJ whole genome shotgun (WGS) entry which is preliminary data.</text>
</comment>
<feature type="binding site" evidence="5">
    <location>
        <begin position="91"/>
        <end position="98"/>
    </location>
    <ligand>
        <name>substrate</name>
    </ligand>
</feature>